<organism evidence="1">
    <name type="scientific">marine sediment metagenome</name>
    <dbReference type="NCBI Taxonomy" id="412755"/>
    <lineage>
        <taxon>unclassified sequences</taxon>
        <taxon>metagenomes</taxon>
        <taxon>ecological metagenomes</taxon>
    </lineage>
</organism>
<proteinExistence type="predicted"/>
<reference evidence="1" key="1">
    <citation type="journal article" date="2015" name="Nature">
        <title>Complex archaea that bridge the gap between prokaryotes and eukaryotes.</title>
        <authorList>
            <person name="Spang A."/>
            <person name="Saw J.H."/>
            <person name="Jorgensen S.L."/>
            <person name="Zaremba-Niedzwiedzka K."/>
            <person name="Martijn J."/>
            <person name="Lind A.E."/>
            <person name="van Eijk R."/>
            <person name="Schleper C."/>
            <person name="Guy L."/>
            <person name="Ettema T.J."/>
        </authorList>
    </citation>
    <scope>NUCLEOTIDE SEQUENCE</scope>
</reference>
<dbReference type="EMBL" id="LAZR01013789">
    <property type="protein sequence ID" value="KKM20335.1"/>
    <property type="molecule type" value="Genomic_DNA"/>
</dbReference>
<gene>
    <name evidence="2" type="ORF">LCGC14_1646520</name>
    <name evidence="1" type="ORF">LCGC14_2757760</name>
</gene>
<protein>
    <submittedName>
        <fullName evidence="1">Uncharacterized protein</fullName>
    </submittedName>
</protein>
<accession>A0A0F9B8G9</accession>
<comment type="caution">
    <text evidence="1">The sequence shown here is derived from an EMBL/GenBank/DDBJ whole genome shotgun (WGS) entry which is preliminary data.</text>
</comment>
<dbReference type="EMBL" id="LAZR01050604">
    <property type="protein sequence ID" value="KKK86984.1"/>
    <property type="molecule type" value="Genomic_DNA"/>
</dbReference>
<sequence length="114" mass="13182">MALQMEYEALTGTVYPEAYYRIIEVNCHWGREGGLIEMVIYKDLTSRGIDKQPVGEMAWPVSKEARLDKDDNVITPVFEDLYSVAEFKKKKTDPLELAYLFIKELPEFEDAIDV</sequence>
<evidence type="ECO:0000313" key="2">
    <source>
        <dbReference type="EMBL" id="KKM20335.1"/>
    </source>
</evidence>
<name>A0A0F9B8G9_9ZZZZ</name>
<evidence type="ECO:0000313" key="1">
    <source>
        <dbReference type="EMBL" id="KKK86984.1"/>
    </source>
</evidence>
<dbReference type="AlphaFoldDB" id="A0A0F9B8G9"/>